<dbReference type="SUPFAM" id="SSF52151">
    <property type="entry name" value="FabD/lysophospholipase-like"/>
    <property type="match status" value="1"/>
</dbReference>
<gene>
    <name evidence="4" type="primary">lom61</name>
</gene>
<evidence type="ECO:0000259" key="3">
    <source>
        <dbReference type="SMART" id="SM00827"/>
    </source>
</evidence>
<dbReference type="InterPro" id="IPR016036">
    <property type="entry name" value="Malonyl_transacylase_ACP-bd"/>
</dbReference>
<organism evidence="4">
    <name type="scientific">Salinispora pacifica</name>
    <dbReference type="NCBI Taxonomy" id="351187"/>
    <lineage>
        <taxon>Bacteria</taxon>
        <taxon>Bacillati</taxon>
        <taxon>Actinomycetota</taxon>
        <taxon>Actinomycetes</taxon>
        <taxon>Micromonosporales</taxon>
        <taxon>Micromonosporaceae</taxon>
        <taxon>Salinispora</taxon>
    </lineage>
</organism>
<dbReference type="InterPro" id="IPR016035">
    <property type="entry name" value="Acyl_Trfase/lysoPLipase"/>
</dbReference>
<dbReference type="GO" id="GO:0005737">
    <property type="term" value="C:cytoplasm"/>
    <property type="evidence" value="ECO:0007669"/>
    <property type="project" value="TreeGrafter"/>
</dbReference>
<evidence type="ECO:0000313" key="4">
    <source>
        <dbReference type="EMBL" id="AHZ61895.1"/>
    </source>
</evidence>
<proteinExistence type="predicted"/>
<feature type="domain" description="Malonyl-CoA:ACP transacylase (MAT)" evidence="3">
    <location>
        <begin position="13"/>
        <end position="306"/>
    </location>
</feature>
<dbReference type="Gene3D" id="3.40.366.10">
    <property type="entry name" value="Malonyl-Coenzyme A Acyl Carrier Protein, domain 2"/>
    <property type="match status" value="1"/>
</dbReference>
<dbReference type="GO" id="GO:0006633">
    <property type="term" value="P:fatty acid biosynthetic process"/>
    <property type="evidence" value="ECO:0007669"/>
    <property type="project" value="TreeGrafter"/>
</dbReference>
<sequence>MAVGRLTGPLALLMPGQSAQYQGMGSGLYRDVPEFAQLMDELFLLMGAAGDELRSDWLAASPRVPIDHADRSQPLLFAIDYALGRLLMDWGLRPTVLLGHSIGELAAATLAGIFDPASAVRIVRHRVGQFATVPAGGMAAVAASRAQVQPHLRPGVDIGAINAPRQTVIAGAAEPLRTTLATLRRAGFTSAPVPSTVPFHSELLRPVAVAAGPLLASLPVRSPQIPLVSGYTAGYLTDAEARDPGYWARQPVDPVLFWPALTTLADAGPQLLVESGPGNGLTTLARRLPQVRSGHSEVLALLGPPTGPSREAEQLAAAAARLGISPP</sequence>
<dbReference type="AlphaFoldDB" id="A0A059UCP8"/>
<dbReference type="SUPFAM" id="SSF55048">
    <property type="entry name" value="Probable ACP-binding domain of malonyl-CoA ACP transacylase"/>
    <property type="match status" value="1"/>
</dbReference>
<keyword evidence="2" id="KW-0597">Phosphoprotein</keyword>
<keyword evidence="1" id="KW-0596">Phosphopantetheine</keyword>
<dbReference type="EMBL" id="KF731828">
    <property type="protein sequence ID" value="AHZ61895.1"/>
    <property type="molecule type" value="Genomic_DNA"/>
</dbReference>
<dbReference type="GO" id="GO:0004312">
    <property type="term" value="F:fatty acid synthase activity"/>
    <property type="evidence" value="ECO:0007669"/>
    <property type="project" value="TreeGrafter"/>
</dbReference>
<dbReference type="InterPro" id="IPR050091">
    <property type="entry name" value="PKS_NRPS_Biosynth_Enz"/>
</dbReference>
<dbReference type="InterPro" id="IPR014043">
    <property type="entry name" value="Acyl_transferase_dom"/>
</dbReference>
<dbReference type="GO" id="GO:0005886">
    <property type="term" value="C:plasma membrane"/>
    <property type="evidence" value="ECO:0007669"/>
    <property type="project" value="TreeGrafter"/>
</dbReference>
<dbReference type="Pfam" id="PF00698">
    <property type="entry name" value="Acyl_transf_1"/>
    <property type="match status" value="1"/>
</dbReference>
<protein>
    <submittedName>
        <fullName evidence="4">Lom61</fullName>
    </submittedName>
</protein>
<accession>A0A059UCP8</accession>
<evidence type="ECO:0000256" key="1">
    <source>
        <dbReference type="ARBA" id="ARBA00022450"/>
    </source>
</evidence>
<dbReference type="PANTHER" id="PTHR43775">
    <property type="entry name" value="FATTY ACID SYNTHASE"/>
    <property type="match status" value="1"/>
</dbReference>
<dbReference type="InterPro" id="IPR001227">
    <property type="entry name" value="Ac_transferase_dom_sf"/>
</dbReference>
<dbReference type="SMART" id="SM00827">
    <property type="entry name" value="PKS_AT"/>
    <property type="match status" value="1"/>
</dbReference>
<dbReference type="GO" id="GO:0071770">
    <property type="term" value="P:DIM/DIP cell wall layer assembly"/>
    <property type="evidence" value="ECO:0007669"/>
    <property type="project" value="TreeGrafter"/>
</dbReference>
<dbReference type="PANTHER" id="PTHR43775:SF37">
    <property type="entry name" value="SI:DKEY-61P9.11"/>
    <property type="match status" value="1"/>
</dbReference>
<name>A0A059UCP8_SALPI</name>
<reference evidence="4" key="1">
    <citation type="journal article" date="2014" name="Tetrahedron">
        <title>Discovery of the lomaiviticin biosynthetic gene cluster in Salinispora pacifica.</title>
        <authorList>
            <person name="Janso J.E."/>
            <person name="Haltli B.A."/>
            <person name="Eustaquio A.S."/>
            <person name="Kulowski K."/>
            <person name="Waldman A.J."/>
            <person name="Zha L."/>
            <person name="Nakamura H."/>
            <person name="Bernan V.S."/>
            <person name="He H."/>
            <person name="Carter G.T."/>
            <person name="Koehn F.E."/>
            <person name="Balskus E.P."/>
        </authorList>
    </citation>
    <scope>NUCLEOTIDE SEQUENCE</scope>
    <source>
        <strain evidence="4">DPJ-0016</strain>
    </source>
</reference>
<evidence type="ECO:0000256" key="2">
    <source>
        <dbReference type="ARBA" id="ARBA00022553"/>
    </source>
</evidence>